<name>A0A8J6I1R0_9FIRM</name>
<comment type="caution">
    <text evidence="3">The sequence shown here is derived from an EMBL/GenBank/DDBJ whole genome shotgun (WGS) entry which is preliminary data.</text>
</comment>
<keyword evidence="2" id="KW-1133">Transmembrane helix</keyword>
<reference evidence="3" key="1">
    <citation type="submission" date="2020-06" db="EMBL/GenBank/DDBJ databases">
        <title>Novel chitinolytic bacterium.</title>
        <authorList>
            <person name="Ungkulpasvich U."/>
            <person name="Kosugi A."/>
            <person name="Uke A."/>
        </authorList>
    </citation>
    <scope>NUCLEOTIDE SEQUENCE</scope>
    <source>
        <strain evidence="3">UUS1-1</strain>
    </source>
</reference>
<protein>
    <submittedName>
        <fullName evidence="3">Uncharacterized protein</fullName>
    </submittedName>
</protein>
<dbReference type="EMBL" id="JAAKDE010000014">
    <property type="protein sequence ID" value="MBA2133388.1"/>
    <property type="molecule type" value="Genomic_DNA"/>
</dbReference>
<dbReference type="RefSeq" id="WP_181339856.1">
    <property type="nucleotide sequence ID" value="NZ_JAAKDE010000014.1"/>
</dbReference>
<evidence type="ECO:0000256" key="1">
    <source>
        <dbReference type="SAM" id="MobiDB-lite"/>
    </source>
</evidence>
<feature type="compositionally biased region" description="Basic and acidic residues" evidence="1">
    <location>
        <begin position="1"/>
        <end position="11"/>
    </location>
</feature>
<keyword evidence="2" id="KW-0812">Transmembrane</keyword>
<gene>
    <name evidence="3" type="ORF">G5B42_07500</name>
</gene>
<sequence>MGKREKDRLMKEQQPNKASTAKSSSKRAKASLVKTGGVIGVILVLVILALCWFRNYVKPVYLMPELWTEISGDFILDEAGYEPTLLELRSKLEKTEKYLNSIVASDFSGFKQSLIQWATSQINKEEVKGYITELWAKAKSGFRVALPGQMEEMFTDISESMIVAVDQIGSLIEADLATLEEKGPRRSVLLLGEKQLAFYDFSSAEMVSYIQRQIEELNRVIDRIERAKKVGATRLTRISRTVEAIDQYFTFETRTRVELDSGEGLIPAAKEMYLAINQVRLLHDTYWDEKLTGIPQERLIAALEEFYHQKVTGGAKDEVRVTIPLGPEGELVIEPHLEATATIRGPLAALKCTNHPLVSLKKR</sequence>
<feature type="region of interest" description="Disordered" evidence="1">
    <location>
        <begin position="1"/>
        <end position="23"/>
    </location>
</feature>
<feature type="transmembrane region" description="Helical" evidence="2">
    <location>
        <begin position="32"/>
        <end position="53"/>
    </location>
</feature>
<dbReference type="Proteomes" id="UP000657177">
    <property type="component" value="Unassembled WGS sequence"/>
</dbReference>
<evidence type="ECO:0000313" key="4">
    <source>
        <dbReference type="Proteomes" id="UP000657177"/>
    </source>
</evidence>
<evidence type="ECO:0000313" key="3">
    <source>
        <dbReference type="EMBL" id="MBA2133388.1"/>
    </source>
</evidence>
<organism evidence="3 4">
    <name type="scientific">Capillibacterium thermochitinicola</name>
    <dbReference type="NCBI Taxonomy" id="2699427"/>
    <lineage>
        <taxon>Bacteria</taxon>
        <taxon>Bacillati</taxon>
        <taxon>Bacillota</taxon>
        <taxon>Capillibacterium</taxon>
    </lineage>
</organism>
<dbReference type="AlphaFoldDB" id="A0A8J6I1R0"/>
<keyword evidence="4" id="KW-1185">Reference proteome</keyword>
<evidence type="ECO:0000256" key="2">
    <source>
        <dbReference type="SAM" id="Phobius"/>
    </source>
</evidence>
<accession>A0A8J6I1R0</accession>
<keyword evidence="2" id="KW-0472">Membrane</keyword>
<proteinExistence type="predicted"/>